<dbReference type="EC" id="1.14.13.39" evidence="1"/>
<organism evidence="1">
    <name type="scientific">Heteropneustes fossilis</name>
    <name type="common">Stinging catfish</name>
    <dbReference type="NCBI Taxonomy" id="93621"/>
    <lineage>
        <taxon>Eukaryota</taxon>
        <taxon>Metazoa</taxon>
        <taxon>Chordata</taxon>
        <taxon>Craniata</taxon>
        <taxon>Vertebrata</taxon>
        <taxon>Euteleostomi</taxon>
        <taxon>Actinopterygii</taxon>
        <taxon>Neopterygii</taxon>
        <taxon>Teleostei</taxon>
        <taxon>Ostariophysi</taxon>
        <taxon>Siluriformes</taxon>
        <taxon>Heteropneustidae</taxon>
        <taxon>Heteropneustes</taxon>
    </lineage>
</organism>
<proteinExistence type="evidence at transcript level"/>
<dbReference type="AlphaFoldDB" id="D2XZ16"/>
<name>D2XZ16_HETFO</name>
<dbReference type="EMBL" id="GU266770">
    <property type="protein sequence ID" value="ADB27749.1"/>
    <property type="molecule type" value="mRNA"/>
</dbReference>
<accession>D2XZ16</accession>
<gene>
    <name evidence="1" type="primary">NOS1</name>
</gene>
<sequence length="130" mass="14709">VEGSHQLCVFIDRSYHKQRVQEDDKPVCQTDSCQEWAEEVRVPPEIQVKTKLGIKHDINYGCSDQGFCTRSQKSESADINHRCLGVIAICSSKCCINCVVLFIHLLFKAVKKTPILNRSTEIRLTSKKAS</sequence>
<dbReference type="GO" id="GO:0004517">
    <property type="term" value="F:nitric-oxide synthase activity"/>
    <property type="evidence" value="ECO:0007669"/>
    <property type="project" value="UniProtKB-EC"/>
</dbReference>
<feature type="non-terminal residue" evidence="1">
    <location>
        <position position="1"/>
    </location>
</feature>
<protein>
    <submittedName>
        <fullName evidence="1">Neuronal nitric oxide synthase</fullName>
        <ecNumber evidence="1">1.14.13.39</ecNumber>
    </submittedName>
</protein>
<evidence type="ECO:0000313" key="1">
    <source>
        <dbReference type="EMBL" id="ADB27749.1"/>
    </source>
</evidence>
<reference evidence="1" key="1">
    <citation type="submission" date="2009-12" db="EMBL/GenBank/DDBJ databases">
        <title>Expression of neuronal nitric oxide synthase in Heteropneustes fossilis.</title>
        <authorList>
            <person name="Saha N."/>
            <person name="Gupta Choudhury M."/>
            <person name="Banerjee B."/>
            <person name="Das M."/>
        </authorList>
    </citation>
    <scope>NUCLEOTIDE SEQUENCE</scope>
    <source>
        <tissue evidence="1">Brain</tissue>
    </source>
</reference>
<keyword evidence="1" id="KW-0560">Oxidoreductase</keyword>